<dbReference type="Pfam" id="PF09118">
    <property type="entry name" value="GO-like_E_set"/>
    <property type="match status" value="1"/>
</dbReference>
<evidence type="ECO:0000259" key="3">
    <source>
        <dbReference type="Pfam" id="PF07250"/>
    </source>
</evidence>
<dbReference type="EMBL" id="OIVN01001324">
    <property type="protein sequence ID" value="SPC92644.1"/>
    <property type="molecule type" value="Genomic_DNA"/>
</dbReference>
<organism evidence="5">
    <name type="scientific">Fagus sylvatica</name>
    <name type="common">Beechnut</name>
    <dbReference type="NCBI Taxonomy" id="28930"/>
    <lineage>
        <taxon>Eukaryota</taxon>
        <taxon>Viridiplantae</taxon>
        <taxon>Streptophyta</taxon>
        <taxon>Embryophyta</taxon>
        <taxon>Tracheophyta</taxon>
        <taxon>Spermatophyta</taxon>
        <taxon>Magnoliopsida</taxon>
        <taxon>eudicotyledons</taxon>
        <taxon>Gunneridae</taxon>
        <taxon>Pentapetalae</taxon>
        <taxon>rosids</taxon>
        <taxon>fabids</taxon>
        <taxon>Fagales</taxon>
        <taxon>Fagaceae</taxon>
        <taxon>Fagus</taxon>
    </lineage>
</organism>
<keyword evidence="1 2" id="KW-0732">Signal</keyword>
<protein>
    <recommendedName>
        <fullName evidence="6">Galactose oxidase-like Early set domain-containing protein</fullName>
    </recommendedName>
</protein>
<feature type="domain" description="Glyoxal oxidase N-terminal" evidence="3">
    <location>
        <begin position="42"/>
        <end position="425"/>
    </location>
</feature>
<accession>A0A2N9G0N5</accession>
<dbReference type="CDD" id="cd02851">
    <property type="entry name" value="E_set_GO_C"/>
    <property type="match status" value="1"/>
</dbReference>
<reference evidence="5" key="1">
    <citation type="submission" date="2018-02" db="EMBL/GenBank/DDBJ databases">
        <authorList>
            <person name="Cohen D.B."/>
            <person name="Kent A.D."/>
        </authorList>
    </citation>
    <scope>NUCLEOTIDE SEQUENCE</scope>
</reference>
<dbReference type="InterPro" id="IPR015202">
    <property type="entry name" value="GO-like_E_set"/>
</dbReference>
<dbReference type="PANTHER" id="PTHR32208:SF58">
    <property type="entry name" value="GALACTOSE OXIDASE-LIKE EARLY SET DOMAIN-CONTAINING PROTEIN"/>
    <property type="match status" value="1"/>
</dbReference>
<dbReference type="SUPFAM" id="SSF81296">
    <property type="entry name" value="E set domains"/>
    <property type="match status" value="1"/>
</dbReference>
<proteinExistence type="predicted"/>
<dbReference type="InterPro" id="IPR009880">
    <property type="entry name" value="Glyoxal_oxidase_N"/>
</dbReference>
<dbReference type="InterPro" id="IPR011043">
    <property type="entry name" value="Gal_Oxase/kelch_b-propeller"/>
</dbReference>
<dbReference type="InterPro" id="IPR014756">
    <property type="entry name" value="Ig_E-set"/>
</dbReference>
<dbReference type="InterPro" id="IPR037293">
    <property type="entry name" value="Gal_Oxidase_central_sf"/>
</dbReference>
<dbReference type="PANTHER" id="PTHR32208">
    <property type="entry name" value="SECRETED PROTEIN-RELATED"/>
    <property type="match status" value="1"/>
</dbReference>
<dbReference type="Pfam" id="PF07250">
    <property type="entry name" value="Glyoxal_oxid_N"/>
    <property type="match status" value="1"/>
</dbReference>
<dbReference type="AlphaFoldDB" id="A0A2N9G0N5"/>
<evidence type="ECO:0000256" key="1">
    <source>
        <dbReference type="ARBA" id="ARBA00022729"/>
    </source>
</evidence>
<sequence length="541" mass="59772">MAAKTIVFLLLAICSFFTLALGSHTYQGEWKLLKKSIGISAMHMALLPNDRIVAFDWTTMGPSNITLPNGTCLKISDTIDCYAHSVEFNPANRNVRALTIRTDTWCSSGALAPDGMLVQSGGYDEGERVVRYFKPSPNSNWIEDPNGLITPRWYASNQILPNGKIIVVGGRDQFSYEFIPKTSKSDQTLYQLPFLEQTMYTKYVQNNLYPFTHLSPDGNLFIFANDRAILLDYVKNNVVRNYPVMPGGFSRNYPSTGSSVLLPIKLLKNINHGTPDAEVFICGGTLPHSNAKANEGVFLEATKTCGRLVITAANPKWEMEDMPINRVMGDMLLLPTGDVLIINGAARGAAGWGVAREPVLNPVLYNVVSKFEVLKASKIPRVYHSTAHLLSDGRVLVGGSNPNGDYNFTTLFPTELSLEAFYPPYLSSNINKPRPFINWVRPSLELRYKQKFSLAFDLRGKGDIKKMYVTMVAPSFTTHSFAMNQRVLVLGLDQVHGTSSTGNFVVEGHAPATAAVAPPGYYLLFVVHDGVPSRGTWVNIK</sequence>
<feature type="signal peptide" evidence="2">
    <location>
        <begin position="1"/>
        <end position="22"/>
    </location>
</feature>
<dbReference type="Gene3D" id="2.60.40.10">
    <property type="entry name" value="Immunoglobulins"/>
    <property type="match status" value="1"/>
</dbReference>
<dbReference type="SUPFAM" id="SSF50965">
    <property type="entry name" value="Galactose oxidase, central domain"/>
    <property type="match status" value="1"/>
</dbReference>
<gene>
    <name evidence="5" type="ORF">FSB_LOCUS20526</name>
</gene>
<evidence type="ECO:0000313" key="5">
    <source>
        <dbReference type="EMBL" id="SPC92644.1"/>
    </source>
</evidence>
<dbReference type="Gene3D" id="2.130.10.80">
    <property type="entry name" value="Galactose oxidase/kelch, beta-propeller"/>
    <property type="match status" value="1"/>
</dbReference>
<evidence type="ECO:0000259" key="4">
    <source>
        <dbReference type="Pfam" id="PF09118"/>
    </source>
</evidence>
<name>A0A2N9G0N5_FAGSY</name>
<feature type="chain" id="PRO_5014983760" description="Galactose oxidase-like Early set domain-containing protein" evidence="2">
    <location>
        <begin position="23"/>
        <end position="541"/>
    </location>
</feature>
<evidence type="ECO:0008006" key="6">
    <source>
        <dbReference type="Google" id="ProtNLM"/>
    </source>
</evidence>
<evidence type="ECO:0000256" key="2">
    <source>
        <dbReference type="SAM" id="SignalP"/>
    </source>
</evidence>
<dbReference type="InterPro" id="IPR013783">
    <property type="entry name" value="Ig-like_fold"/>
</dbReference>
<feature type="domain" description="Galactose oxidase-like Early set" evidence="4">
    <location>
        <begin position="434"/>
        <end position="540"/>
    </location>
</feature>